<protein>
    <submittedName>
        <fullName evidence="3">Uncharacterized protein</fullName>
    </submittedName>
</protein>
<keyword evidence="4" id="KW-1185">Reference proteome</keyword>
<reference evidence="3 4" key="1">
    <citation type="journal article" date="2019" name="Nat. Ecol. Evol.">
        <title>Megaphylogeny resolves global patterns of mushroom evolution.</title>
        <authorList>
            <person name="Varga T."/>
            <person name="Krizsan K."/>
            <person name="Foldi C."/>
            <person name="Dima B."/>
            <person name="Sanchez-Garcia M."/>
            <person name="Sanchez-Ramirez S."/>
            <person name="Szollosi G.J."/>
            <person name="Szarkandi J.G."/>
            <person name="Papp V."/>
            <person name="Albert L."/>
            <person name="Andreopoulos W."/>
            <person name="Angelini C."/>
            <person name="Antonin V."/>
            <person name="Barry K.W."/>
            <person name="Bougher N.L."/>
            <person name="Buchanan P."/>
            <person name="Buyck B."/>
            <person name="Bense V."/>
            <person name="Catcheside P."/>
            <person name="Chovatia M."/>
            <person name="Cooper J."/>
            <person name="Damon W."/>
            <person name="Desjardin D."/>
            <person name="Finy P."/>
            <person name="Geml J."/>
            <person name="Haridas S."/>
            <person name="Hughes K."/>
            <person name="Justo A."/>
            <person name="Karasinski D."/>
            <person name="Kautmanova I."/>
            <person name="Kiss B."/>
            <person name="Kocsube S."/>
            <person name="Kotiranta H."/>
            <person name="LaButti K.M."/>
            <person name="Lechner B.E."/>
            <person name="Liimatainen K."/>
            <person name="Lipzen A."/>
            <person name="Lukacs Z."/>
            <person name="Mihaltcheva S."/>
            <person name="Morgado L.N."/>
            <person name="Niskanen T."/>
            <person name="Noordeloos M.E."/>
            <person name="Ohm R.A."/>
            <person name="Ortiz-Santana B."/>
            <person name="Ovrebo C."/>
            <person name="Racz N."/>
            <person name="Riley R."/>
            <person name="Savchenko A."/>
            <person name="Shiryaev A."/>
            <person name="Soop K."/>
            <person name="Spirin V."/>
            <person name="Szebenyi C."/>
            <person name="Tomsovsky M."/>
            <person name="Tulloss R.E."/>
            <person name="Uehling J."/>
            <person name="Grigoriev I.V."/>
            <person name="Vagvolgyi C."/>
            <person name="Papp T."/>
            <person name="Martin F.M."/>
            <person name="Miettinen O."/>
            <person name="Hibbett D.S."/>
            <person name="Nagy L.G."/>
        </authorList>
    </citation>
    <scope>NUCLEOTIDE SEQUENCE [LARGE SCALE GENOMIC DNA]</scope>
    <source>
        <strain evidence="3 4">OMC1185</strain>
    </source>
</reference>
<feature type="transmembrane region" description="Helical" evidence="2">
    <location>
        <begin position="6"/>
        <end position="23"/>
    </location>
</feature>
<keyword evidence="2" id="KW-0472">Membrane</keyword>
<evidence type="ECO:0000313" key="3">
    <source>
        <dbReference type="EMBL" id="TFK52201.1"/>
    </source>
</evidence>
<keyword evidence="2" id="KW-0812">Transmembrane</keyword>
<feature type="region of interest" description="Disordered" evidence="1">
    <location>
        <begin position="129"/>
        <end position="166"/>
    </location>
</feature>
<keyword evidence="2" id="KW-1133">Transmembrane helix</keyword>
<proteinExistence type="predicted"/>
<evidence type="ECO:0000256" key="2">
    <source>
        <dbReference type="SAM" id="Phobius"/>
    </source>
</evidence>
<dbReference type="Proteomes" id="UP000305948">
    <property type="component" value="Unassembled WGS sequence"/>
</dbReference>
<dbReference type="AlphaFoldDB" id="A0A5C3NF92"/>
<name>A0A5C3NF92_9AGAM</name>
<organism evidence="3 4">
    <name type="scientific">Heliocybe sulcata</name>
    <dbReference type="NCBI Taxonomy" id="5364"/>
    <lineage>
        <taxon>Eukaryota</taxon>
        <taxon>Fungi</taxon>
        <taxon>Dikarya</taxon>
        <taxon>Basidiomycota</taxon>
        <taxon>Agaricomycotina</taxon>
        <taxon>Agaricomycetes</taxon>
        <taxon>Gloeophyllales</taxon>
        <taxon>Gloeophyllaceae</taxon>
        <taxon>Heliocybe</taxon>
    </lineage>
</organism>
<feature type="compositionally biased region" description="Low complexity" evidence="1">
    <location>
        <begin position="137"/>
        <end position="158"/>
    </location>
</feature>
<accession>A0A5C3NF92</accession>
<evidence type="ECO:0000313" key="4">
    <source>
        <dbReference type="Proteomes" id="UP000305948"/>
    </source>
</evidence>
<evidence type="ECO:0000256" key="1">
    <source>
        <dbReference type="SAM" id="MobiDB-lite"/>
    </source>
</evidence>
<gene>
    <name evidence="3" type="ORF">OE88DRAFT_1369729</name>
</gene>
<sequence length="166" mass="18254">MGRSPLNLTLPVGTVLVLLCWVLRTRRLKTQPRTRATWSIPVRTIFALKLKRSRPQSEVHVVRHVQKAGYYTPPRSLPLLRRCLGEARPLCSALPSDGQEQAALRVTRPHEVECQRAAVPVECADTPAASRTCRGAPLSRPPSASSRRPSRTLSATSPQVGSSSTF</sequence>
<dbReference type="EMBL" id="ML213509">
    <property type="protein sequence ID" value="TFK52201.1"/>
    <property type="molecule type" value="Genomic_DNA"/>
</dbReference>